<dbReference type="InterPro" id="IPR050409">
    <property type="entry name" value="E3_ubiq-protein_ligase"/>
</dbReference>
<dbReference type="InterPro" id="IPR009060">
    <property type="entry name" value="UBA-like_sf"/>
</dbReference>
<dbReference type="SMART" id="SM00165">
    <property type="entry name" value="UBA"/>
    <property type="match status" value="1"/>
</dbReference>
<dbReference type="InterPro" id="IPR011989">
    <property type="entry name" value="ARM-like"/>
</dbReference>
<dbReference type="EC" id="2.3.2.26" evidence="3"/>
<evidence type="ECO:0000256" key="8">
    <source>
        <dbReference type="PROSITE-ProRule" id="PRU00259"/>
    </source>
</evidence>
<feature type="region of interest" description="Disordered" evidence="9">
    <location>
        <begin position="1335"/>
        <end position="1366"/>
    </location>
</feature>
<dbReference type="InterPro" id="IPR010314">
    <property type="entry name" value="E3_Ub_ligase_DUF913"/>
</dbReference>
<dbReference type="SMART" id="SM00119">
    <property type="entry name" value="HECTc"/>
    <property type="match status" value="1"/>
</dbReference>
<feature type="compositionally biased region" description="Low complexity" evidence="9">
    <location>
        <begin position="1773"/>
        <end position="1789"/>
    </location>
</feature>
<dbReference type="SUPFAM" id="SSF56204">
    <property type="entry name" value="Hect, E3 ligase catalytic domain"/>
    <property type="match status" value="1"/>
</dbReference>
<feature type="repeat" description="ARM" evidence="8">
    <location>
        <begin position="413"/>
        <end position="443"/>
    </location>
</feature>
<feature type="region of interest" description="Disordered" evidence="9">
    <location>
        <begin position="1295"/>
        <end position="1320"/>
    </location>
</feature>
<feature type="compositionally biased region" description="Low complexity" evidence="9">
    <location>
        <begin position="2982"/>
        <end position="3040"/>
    </location>
</feature>
<evidence type="ECO:0000256" key="2">
    <source>
        <dbReference type="ARBA" id="ARBA00004906"/>
    </source>
</evidence>
<comment type="catalytic activity">
    <reaction evidence="1">
        <text>S-ubiquitinyl-[E2 ubiquitin-conjugating enzyme]-L-cysteine + [acceptor protein]-L-lysine = [E2 ubiquitin-conjugating enzyme]-L-cysteine + N(6)-ubiquitinyl-[acceptor protein]-L-lysine.</text>
        <dbReference type="EC" id="2.3.2.26"/>
    </reaction>
</comment>
<protein>
    <recommendedName>
        <fullName evidence="3">HECT-type E3 ubiquitin transferase</fullName>
        <ecNumber evidence="3">2.3.2.26</ecNumber>
    </recommendedName>
</protein>
<feature type="compositionally biased region" description="Basic and acidic residues" evidence="9">
    <location>
        <begin position="2437"/>
        <end position="2475"/>
    </location>
</feature>
<reference evidence="12 13" key="1">
    <citation type="submission" date="2021-06" db="EMBL/GenBank/DDBJ databases">
        <authorList>
            <person name="Kallberg Y."/>
            <person name="Tangrot J."/>
            <person name="Rosling A."/>
        </authorList>
    </citation>
    <scope>NUCLEOTIDE SEQUENCE [LARGE SCALE GENOMIC DNA]</scope>
    <source>
        <strain evidence="12 13">120-4 pot B 10/14</strain>
    </source>
</reference>
<dbReference type="CDD" id="cd14297">
    <property type="entry name" value="UBA2_spUBP14_like"/>
    <property type="match status" value="1"/>
</dbReference>
<feature type="compositionally biased region" description="Acidic residues" evidence="9">
    <location>
        <begin position="2103"/>
        <end position="2118"/>
    </location>
</feature>
<comment type="similarity">
    <text evidence="6">Belongs to the UPL family. TOM1/PTR1 subfamily.</text>
</comment>
<evidence type="ECO:0000256" key="1">
    <source>
        <dbReference type="ARBA" id="ARBA00000885"/>
    </source>
</evidence>
<feature type="region of interest" description="Disordered" evidence="9">
    <location>
        <begin position="2437"/>
        <end position="2504"/>
    </location>
</feature>
<feature type="region of interest" description="Disordered" evidence="9">
    <location>
        <begin position="1684"/>
        <end position="1720"/>
    </location>
</feature>
<evidence type="ECO:0000256" key="3">
    <source>
        <dbReference type="ARBA" id="ARBA00012485"/>
    </source>
</evidence>
<name>A0ABN7UBC1_GIGMA</name>
<dbReference type="SUPFAM" id="SSF48371">
    <property type="entry name" value="ARM repeat"/>
    <property type="match status" value="1"/>
</dbReference>
<dbReference type="Gene3D" id="1.25.10.10">
    <property type="entry name" value="Leucine-rich Repeat Variant"/>
    <property type="match status" value="1"/>
</dbReference>
<evidence type="ECO:0000256" key="6">
    <source>
        <dbReference type="ARBA" id="ARBA00034494"/>
    </source>
</evidence>
<feature type="compositionally biased region" description="Polar residues" evidence="9">
    <location>
        <begin position="1297"/>
        <end position="1320"/>
    </location>
</feature>
<dbReference type="InterPro" id="IPR000225">
    <property type="entry name" value="Armadillo"/>
</dbReference>
<feature type="compositionally biased region" description="Low complexity" evidence="9">
    <location>
        <begin position="2476"/>
        <end position="2492"/>
    </location>
</feature>
<feature type="compositionally biased region" description="Acidic residues" evidence="9">
    <location>
        <begin position="2529"/>
        <end position="2545"/>
    </location>
</feature>
<dbReference type="InterPro" id="IPR000569">
    <property type="entry name" value="HECT_dom"/>
</dbReference>
<proteinExistence type="inferred from homology"/>
<dbReference type="InterPro" id="IPR010309">
    <property type="entry name" value="E3_Ub_ligase_DUF908"/>
</dbReference>
<feature type="compositionally biased region" description="Basic and acidic residues" evidence="9">
    <location>
        <begin position="2023"/>
        <end position="2032"/>
    </location>
</feature>
<dbReference type="PANTHER" id="PTHR11254">
    <property type="entry name" value="HECT DOMAIN UBIQUITIN-PROTEIN LIGASE"/>
    <property type="match status" value="1"/>
</dbReference>
<feature type="region of interest" description="Disordered" evidence="9">
    <location>
        <begin position="2620"/>
        <end position="2639"/>
    </location>
</feature>
<dbReference type="Gene3D" id="3.30.2410.10">
    <property type="entry name" value="Hect, E3 ligase catalytic domain"/>
    <property type="match status" value="1"/>
</dbReference>
<feature type="region of interest" description="Disordered" evidence="9">
    <location>
        <begin position="2957"/>
        <end position="3048"/>
    </location>
</feature>
<dbReference type="PROSITE" id="PS50030">
    <property type="entry name" value="UBA"/>
    <property type="match status" value="1"/>
</dbReference>
<feature type="region of interest" description="Disordered" evidence="9">
    <location>
        <begin position="2522"/>
        <end position="2597"/>
    </location>
</feature>
<dbReference type="Gene3D" id="3.90.1750.10">
    <property type="entry name" value="Hect, E3 ligase catalytic domains"/>
    <property type="match status" value="1"/>
</dbReference>
<evidence type="ECO:0000256" key="4">
    <source>
        <dbReference type="ARBA" id="ARBA00022679"/>
    </source>
</evidence>
<dbReference type="InterPro" id="IPR015940">
    <property type="entry name" value="UBA"/>
</dbReference>
<dbReference type="CDD" id="cd00078">
    <property type="entry name" value="HECTc"/>
    <property type="match status" value="1"/>
</dbReference>
<feature type="compositionally biased region" description="Polar residues" evidence="9">
    <location>
        <begin position="2957"/>
        <end position="2981"/>
    </location>
</feature>
<dbReference type="InterPro" id="IPR035983">
    <property type="entry name" value="Hect_E3_ubiquitin_ligase"/>
</dbReference>
<evidence type="ECO:0000256" key="5">
    <source>
        <dbReference type="ARBA" id="ARBA00022786"/>
    </source>
</evidence>
<feature type="compositionally biased region" description="Basic and acidic residues" evidence="9">
    <location>
        <begin position="728"/>
        <end position="741"/>
    </location>
</feature>
<feature type="region of interest" description="Disordered" evidence="9">
    <location>
        <begin position="716"/>
        <end position="741"/>
    </location>
</feature>
<gene>
    <name evidence="12" type="ORF">GMARGA_LOCUS4732</name>
</gene>
<organism evidence="12 13">
    <name type="scientific">Gigaspora margarita</name>
    <dbReference type="NCBI Taxonomy" id="4874"/>
    <lineage>
        <taxon>Eukaryota</taxon>
        <taxon>Fungi</taxon>
        <taxon>Fungi incertae sedis</taxon>
        <taxon>Mucoromycota</taxon>
        <taxon>Glomeromycotina</taxon>
        <taxon>Glomeromycetes</taxon>
        <taxon>Diversisporales</taxon>
        <taxon>Gigasporaceae</taxon>
        <taxon>Gigaspora</taxon>
    </lineage>
</organism>
<dbReference type="Proteomes" id="UP000789901">
    <property type="component" value="Unassembled WGS sequence"/>
</dbReference>
<dbReference type="Gene3D" id="3.30.2160.10">
    <property type="entry name" value="Hect, E3 ligase catalytic domain"/>
    <property type="match status" value="1"/>
</dbReference>
<comment type="pathway">
    <text evidence="2">Protein modification; protein ubiquitination.</text>
</comment>
<keyword evidence="13" id="KW-1185">Reference proteome</keyword>
<feature type="non-terminal residue" evidence="12">
    <location>
        <position position="1"/>
    </location>
</feature>
<evidence type="ECO:0000313" key="12">
    <source>
        <dbReference type="EMBL" id="CAG8554864.1"/>
    </source>
</evidence>
<sequence length="3673" mass="409908">IPPIKNLIQKLSECHEEEIPRIVESAIDWSYPRGDLFHWIGVLNRFDTMLENICKNYNLKKLQASKFSEGVRVVLMAILKFSRVLLENCTNRNLYSSYEHLNDLLYTSDLDVLEVLLRLILRPAQRLSNQRALRTNFTISPERILTLAHSWGTKEYDLEMEHLASDDVNIPEELTTLNYQFYRHLTPSEAAETTVDKKSDATTPTQSQKSQRKDSASSSSGTKTGEGVTLISVNNVRQLGETDMNILNTVVQDYNVPEEFHFALLNRIRIVTSISTTDSRRRLLITRLLAVAIMAHVIPEHVAQSKLFLYEPDIVANLAKLVHPDRNVPFDIQTVALYALDGISRYRSKLGEVLTAINASANHGILLYVLRRVIADLERDNPIYPQEYYDALFALISYIITTQTGGTMVISAGIVPTLLQLLNNKNSHQLKNVTKAVGILDSLVYGFNTSFTSFCNANGVRVLVDRIKEEVDNGIQLAKDARDNQMEGITIANASATAGSSSEVGESIAIENDITLPYERASLLKSMFKFVLHMMQASGTADGLRNLIDTSLPDSLKKVFEQPNVFAINLIATFIHNEPTSLPIMQEARLPQTFLNSISKEIPASVDVIQSIPNAFGAICLNAQGMEIFNQMNPIEKFFTIFTSDEHLRSLQDSDVASVLGTSIDELMRHHPSLKQSIMNAIMTTLQRIIELGHSSSIKDSTSTLHAGSDDDQVISSEILEDGSTDTKMTDSDNTKADESKIDEKKENTVFLEGLFQTQNHCKEFLKQENGLNIILKFYALPVLPYEFGCSQASYSLSHLMRVIADVDPKRSISAIVGALNETLQGATNFLSYEGKGILSEYIDLKETDTTKIEEANKTFRTLITLHGYVGLLSDVYCTPVFSHGKSASSVIDAFIGTDNDVLPTLGKLHRVCVWENVILKSSVPKSWYNLPSKAKKPSHFPESSSSLTSALLDDADKETTDSNEPPVNQNDRKVKNAKCLKFLVSQIPSCLTPLFQGLAKMLFSRKSPDATQKKQAFKISDAIAEVLRDHLTWPRYELGSETDSTNKYNYLTIMLGLLSLLFLDERSQVSLQTMLVVSFDRVNGLDVVFSLLHKFWEEAEEIKAFEEYSTIEVDEKSKEKLSRIHGCIDVTLNFFQFVGSSKLLHESAQTVPLTTKDRDPRSEPFDPFNFLVNVRAKILPVINELWQSTYLPKAPPNIVRSVLQNLVQILKGDGEVNQRPEGSGSSSGLSAPASTLFGATRSLVPDEERVQQLIDMGFSRSSAETALIRCNNHVQAATDYLLTHPQTIAATVFSAAPSTDTARNPSDTNSTRGNAPTDAGSTIDVTAIALSIQQGNQTPVEGATASEDSIPMETETTSTKPDKGKGKEVDYIDRFKTLRDELRSTSADRALELLDAVEDIIFEVKDLYVLLSKDNAEKNIESIIKSIETVRGYPEEQRKKALNSRLRLLALLLNENSIQGKIPNLPFNIFSDMTSMISEQTGLPLESPLPKWIAPALLVIEAFISLSEEPIGTELVTKPDESKDINISLNGLNFVKAESRSQLLEYCLSLLKRKDLDKDIINALLRIVVRLTRRYSDAIEFINKDGLNLLFNAFKSRAHDFRGQQIFIVMILRHALEDTSVLESIIDKEIKNWFANPRPRGGDISTYLRNNAQFALRAPEIFIQSTKKLCKLARYDSSGRNQQITLIKPETEDTSTATTKDSITNEEEMTDALPVPSTSVSLGSPKKFSFGSETAENIVQFIANELIATRLQNNQTLDTKVPEINSNDRNENANSAATTSASTNSTSTPQSAFKPEEHLDYLYRCFLLQCLTELLSSYPSCKIEVVNLSRRRNSMGSGTQSKSKTSLLYYLLNELLPYGCITPSTNIEMRKRYGQSKWTTSTLVALCSNISSEVDDKKPQLEIIQVRKFVLDCIIKSFKTAISSSDPIETKYGRLLALAELCYAILNSRTGPNTTANKPIEDGPASIAKLMLDKNFVNTLTDALAEVDLNYPSARILINALLKPFECLTKVAIKLGRSPEAPTKEQQRRDSVSSISTPSADEMNPETEDAPDLYATSVLGALEGRMDSDEMDDDSLDSSVDEQRYDDGEFDEGTGSDLSDVSNDDDLDEGDDDNGDDMDVEIVVRQPIHGHSVVLDNERNDDHDSEIEHGVNQHLENEDDSDDEGHHVRGNDDQEMWDVHDQVMIERGDIVEEIIDAEGQLHRHRRHDRFSRALFSFGNRRHRHMPGRRAILEVPPEGLDYVIGDPVGYGFNFGTNDDVDNSGLWRNNRSLPDANDDITTHPLLVNRSPTVPSVASVELTRGRSARNGPLGDWTQSIEELIGGGAVQLLEQLLTRSRGLGHSSTYRLELNTGSTGLVSGIEVDRVFPRTISSGQESQNMTPPSDPITAVQEFKPHSTGQRWYDEARMMYGSAVTEKAAKLVNHVYNALVPYALDEEKKRREREEREKERRQPEEEAERRRKEQEQEELRIRAEAEAAAAATAVPQPEVVAEQSMSETLTNNEEIVEVTEVTEVIEVIDPMQEDAPIVEQEEERSGESVEMEDEPAPVTTDLNMEEGPSVVPDNSQSQEAAEDTVESSSEGQPTRTTVMVNGRPVDITDTGIDPTFLEALPDELREEVLNQHLPPERRNRPPVTSGAGDAISSEFLAALPDDLREEIIQQEEALEQERIIRQRTSEPAAAEMDTASFFASLDPQLRQTVLLEQDEMVLASLPPAIVAEANALRERASRRYTNAVRSRTLTAPQIQVPKKPSIQRDAVKLVDTSGLATLVRLLFLPQPLGNKNLLHKLLLNLCENSKTRGELISMLLSVLFDGSGDVTAVDKSFAQMSLKGKGTLKGTPRRQSSLPNSSLAQITQAAGENVPNLIAQRCLEALTYIVTYNEASVTYFLMEHDNNIGLKRSNSRKGKEKQAKALSKYPVVILLSLLDRQVFIKNTALMDQLMHLLSFVLRPLSTLTKTDSNNADGDSATQSSNTENNSGQPTGTDNQNNNSTQSNISQDNTNNDPSQNNNNATSETNNNTTSEASANENSRNPATASSSTSSEPAQPVLKPPVIPDYCLRLVVNVLTAGECTSNTFKYTLSVIQHLSTLNGARDVITSELVDRAQSLGNDILDDLDELAQILQKADTGVDVQGVTLAKFSPSSSQQAKLLHPDEVDVVAPRTLLDGGRGSKLTDDEEKVMKIYDSLKFTELWKKLGKCLTTIHEKPDMIHVATVLLPLIESLMVVCKYVGMAPSTTQKITSPEPKSSSSESMEELFFTFTEDHRKILNTMVRNNPSLMSGSFSLLVHNPKILEFDNKRNYFNQQLHKRANGRDHYGTLQLNVRRQYVFEDSYQNLQRRTGDEIKYGKLSVRFYEEEGVDAGGVTREWFQVLARQMFDENYALFKTSAADRLTYQPNRASSANPEHLSFFKFVGRVIGKAIYDGRLLDAYFTRSFYKHILGKPVDYRDVEAIDLEYYNSLVWMLNNDITNVVDLTFSVVTNDFGEEKVIDLKPNGSNITVTDENKREYVMLVTEQRLTLAIKDQIENFLAGFHEIIPAHLISIFNEQELELLISGMPDIDIDDWKNNTEYQNYTSSSPQIQWFWRAVRSFSQEERAKLLQFVTGTSKVPLEGFSALQGVHGVQKFQIHKDFSSPDRLPSAHTCFNQLDIPEYEDYEQLRSQLLLAISEGTIGFGFQ</sequence>
<dbReference type="Pfam" id="PF06025">
    <property type="entry name" value="DUF913"/>
    <property type="match status" value="1"/>
</dbReference>
<feature type="compositionally biased region" description="Acidic residues" evidence="9">
    <location>
        <begin position="2070"/>
        <end position="2081"/>
    </location>
</feature>
<feature type="compositionally biased region" description="Basic and acidic residues" evidence="9">
    <location>
        <begin position="2165"/>
        <end position="2175"/>
    </location>
</feature>
<dbReference type="InterPro" id="IPR016024">
    <property type="entry name" value="ARM-type_fold"/>
</dbReference>
<dbReference type="Pfam" id="PF00627">
    <property type="entry name" value="UBA"/>
    <property type="match status" value="1"/>
</dbReference>
<dbReference type="Pfam" id="PF00632">
    <property type="entry name" value="HECT"/>
    <property type="match status" value="1"/>
</dbReference>
<keyword evidence="4" id="KW-0808">Transferase</keyword>
<feature type="region of interest" description="Disordered" evidence="9">
    <location>
        <begin position="1759"/>
        <end position="1793"/>
    </location>
</feature>
<feature type="region of interest" description="Disordered" evidence="9">
    <location>
        <begin position="2155"/>
        <end position="2175"/>
    </location>
</feature>
<feature type="compositionally biased region" description="Polar residues" evidence="9">
    <location>
        <begin position="2576"/>
        <end position="2589"/>
    </location>
</feature>
<feature type="domain" description="UBA" evidence="10">
    <location>
        <begin position="1245"/>
        <end position="1285"/>
    </location>
</feature>
<evidence type="ECO:0000256" key="9">
    <source>
        <dbReference type="SAM" id="MobiDB-lite"/>
    </source>
</evidence>
<feature type="region of interest" description="Disordered" evidence="9">
    <location>
        <begin position="2020"/>
        <end position="2118"/>
    </location>
</feature>
<feature type="active site" description="Glycyl thioester intermediate" evidence="7">
    <location>
        <position position="3640"/>
    </location>
</feature>
<comment type="caution">
    <text evidence="12">The sequence shown here is derived from an EMBL/GenBank/DDBJ whole genome shotgun (WGS) entry which is preliminary data.</text>
</comment>
<evidence type="ECO:0000313" key="13">
    <source>
        <dbReference type="Proteomes" id="UP000789901"/>
    </source>
</evidence>
<dbReference type="Pfam" id="PF14377">
    <property type="entry name" value="UBM"/>
    <property type="match status" value="3"/>
</dbReference>
<evidence type="ECO:0000256" key="7">
    <source>
        <dbReference type="PROSITE-ProRule" id="PRU00104"/>
    </source>
</evidence>
<dbReference type="Pfam" id="PF06012">
    <property type="entry name" value="DUF908"/>
    <property type="match status" value="1"/>
</dbReference>
<dbReference type="PROSITE" id="PS50237">
    <property type="entry name" value="HECT"/>
    <property type="match status" value="1"/>
</dbReference>
<evidence type="ECO:0000259" key="11">
    <source>
        <dbReference type="PROSITE" id="PS50237"/>
    </source>
</evidence>
<dbReference type="PROSITE" id="PS50176">
    <property type="entry name" value="ARM_REPEAT"/>
    <property type="match status" value="1"/>
</dbReference>
<evidence type="ECO:0000259" key="10">
    <source>
        <dbReference type="PROSITE" id="PS50030"/>
    </source>
</evidence>
<dbReference type="PANTHER" id="PTHR11254:SF67">
    <property type="entry name" value="E3 UBIQUITIN-PROTEIN LIGASE HUWE1"/>
    <property type="match status" value="1"/>
</dbReference>
<dbReference type="InterPro" id="IPR025527">
    <property type="entry name" value="HUWE1/Rev1_UBM"/>
</dbReference>
<feature type="compositionally biased region" description="Basic and acidic residues" evidence="9">
    <location>
        <begin position="2620"/>
        <end position="2629"/>
    </location>
</feature>
<keyword evidence="5 7" id="KW-0833">Ubl conjugation pathway</keyword>
<feature type="domain" description="HECT" evidence="11">
    <location>
        <begin position="3337"/>
        <end position="3673"/>
    </location>
</feature>
<dbReference type="SUPFAM" id="SSF46934">
    <property type="entry name" value="UBA-like"/>
    <property type="match status" value="1"/>
</dbReference>
<accession>A0ABN7UBC1</accession>
<feature type="region of interest" description="Disordered" evidence="9">
    <location>
        <begin position="190"/>
        <end position="226"/>
    </location>
</feature>
<dbReference type="Gene3D" id="1.10.8.10">
    <property type="entry name" value="DNA helicase RuvA subunit, C-terminal domain"/>
    <property type="match status" value="1"/>
</dbReference>
<dbReference type="EMBL" id="CAJVQB010001894">
    <property type="protein sequence ID" value="CAG8554864.1"/>
    <property type="molecule type" value="Genomic_DNA"/>
</dbReference>